<keyword evidence="1" id="KW-0812">Transmembrane</keyword>
<evidence type="ECO:0008006" key="4">
    <source>
        <dbReference type="Google" id="ProtNLM"/>
    </source>
</evidence>
<gene>
    <name evidence="2" type="ORF">MNKW57_01000</name>
</gene>
<dbReference type="Proteomes" id="UP001224392">
    <property type="component" value="Unassembled WGS sequence"/>
</dbReference>
<feature type="transmembrane region" description="Helical" evidence="1">
    <location>
        <begin position="102"/>
        <end position="122"/>
    </location>
</feature>
<keyword evidence="1" id="KW-1133">Transmembrane helix</keyword>
<dbReference type="EMBL" id="BSYJ01000001">
    <property type="protein sequence ID" value="GMG85779.1"/>
    <property type="molecule type" value="Genomic_DNA"/>
</dbReference>
<sequence>MGEQKPSVIPSWRELIEEAAPLEEIISHMRPSLLDLGIAIAAGGAGAYAFTRPNVSSALAGIAIAVALVPPLCTVGIALALGQEASIEVGIIIDDLSARGPFLLFLTNFFGIVFAATLVFFWQYYRRTLAGAFAVIVSFIGLALILRPLDTGTVDLLTHNMVNRSLITESYELLRGKEDIRFTHISTQVRENVVLVRADLVAAPGVINDQFVQELQRSLEKIIEQPVELELGVISENTLYAK</sequence>
<dbReference type="Pfam" id="PF04087">
    <property type="entry name" value="DUF389"/>
    <property type="match status" value="1"/>
</dbReference>
<dbReference type="PANTHER" id="PTHR20992:SF9">
    <property type="entry name" value="AT15442P-RELATED"/>
    <property type="match status" value="1"/>
</dbReference>
<keyword evidence="1" id="KW-0472">Membrane</keyword>
<feature type="transmembrane region" description="Helical" evidence="1">
    <location>
        <begin position="128"/>
        <end position="146"/>
    </location>
</feature>
<reference evidence="2 3" key="1">
    <citation type="submission" date="2023-04" db="EMBL/GenBank/DDBJ databases">
        <title>Marinobulbifer ophiurae gen. nov., sp. Nov., isolate from tissue of brittle star Ophioplocus japonicus.</title>
        <authorList>
            <person name="Kawano K."/>
            <person name="Sawayama S."/>
            <person name="Nakagawa S."/>
        </authorList>
    </citation>
    <scope>NUCLEOTIDE SEQUENCE [LARGE SCALE GENOMIC DNA]</scope>
    <source>
        <strain evidence="2 3">NKW57</strain>
    </source>
</reference>
<evidence type="ECO:0000313" key="2">
    <source>
        <dbReference type="EMBL" id="GMG85779.1"/>
    </source>
</evidence>
<evidence type="ECO:0000313" key="3">
    <source>
        <dbReference type="Proteomes" id="UP001224392"/>
    </source>
</evidence>
<feature type="transmembrane region" description="Helical" evidence="1">
    <location>
        <begin position="33"/>
        <end position="51"/>
    </location>
</feature>
<comment type="caution">
    <text evidence="2">The sequence shown here is derived from an EMBL/GenBank/DDBJ whole genome shotgun (WGS) entry which is preliminary data.</text>
</comment>
<dbReference type="InterPro" id="IPR005240">
    <property type="entry name" value="DUF389"/>
</dbReference>
<dbReference type="PANTHER" id="PTHR20992">
    <property type="entry name" value="AT15442P-RELATED"/>
    <property type="match status" value="1"/>
</dbReference>
<dbReference type="RefSeq" id="WP_285762308.1">
    <property type="nucleotide sequence ID" value="NZ_BSYJ01000001.1"/>
</dbReference>
<name>A0ABQ6LUL7_9GAMM</name>
<protein>
    <recommendedName>
        <fullName evidence="4">DUF389 domain-containing protein</fullName>
    </recommendedName>
</protein>
<accession>A0ABQ6LUL7</accession>
<feature type="transmembrane region" description="Helical" evidence="1">
    <location>
        <begin position="57"/>
        <end position="81"/>
    </location>
</feature>
<proteinExistence type="predicted"/>
<keyword evidence="3" id="KW-1185">Reference proteome</keyword>
<evidence type="ECO:0000256" key="1">
    <source>
        <dbReference type="SAM" id="Phobius"/>
    </source>
</evidence>
<organism evidence="2 3">
    <name type="scientific">Biformimicrobium ophioploci</name>
    <dbReference type="NCBI Taxonomy" id="3036711"/>
    <lineage>
        <taxon>Bacteria</taxon>
        <taxon>Pseudomonadati</taxon>
        <taxon>Pseudomonadota</taxon>
        <taxon>Gammaproteobacteria</taxon>
        <taxon>Cellvibrionales</taxon>
        <taxon>Microbulbiferaceae</taxon>
        <taxon>Biformimicrobium</taxon>
    </lineage>
</organism>